<feature type="domain" description="Lipopolysaccharide assembly protein A" evidence="7">
    <location>
        <begin position="77"/>
        <end position="130"/>
    </location>
</feature>
<evidence type="ECO:0000256" key="4">
    <source>
        <dbReference type="ARBA" id="ARBA00023136"/>
    </source>
</evidence>
<evidence type="ECO:0000259" key="7">
    <source>
        <dbReference type="Pfam" id="PF06305"/>
    </source>
</evidence>
<dbReference type="EMBL" id="BAABIM010000001">
    <property type="protein sequence ID" value="GAA4668683.1"/>
    <property type="molecule type" value="Genomic_DNA"/>
</dbReference>
<keyword evidence="4 6" id="KW-0472">Membrane</keyword>
<dbReference type="InterPro" id="IPR010445">
    <property type="entry name" value="LapA_dom"/>
</dbReference>
<evidence type="ECO:0000256" key="3">
    <source>
        <dbReference type="ARBA" id="ARBA00022989"/>
    </source>
</evidence>
<feature type="transmembrane region" description="Helical" evidence="6">
    <location>
        <begin position="96"/>
        <end position="119"/>
    </location>
</feature>
<evidence type="ECO:0000256" key="5">
    <source>
        <dbReference type="SAM" id="MobiDB-lite"/>
    </source>
</evidence>
<evidence type="ECO:0000313" key="8">
    <source>
        <dbReference type="EMBL" id="GAA4668683.1"/>
    </source>
</evidence>
<evidence type="ECO:0000256" key="6">
    <source>
        <dbReference type="SAM" id="Phobius"/>
    </source>
</evidence>
<organism evidence="8 9">
    <name type="scientific">Nocardioides nanhaiensis</name>
    <dbReference type="NCBI Taxonomy" id="1476871"/>
    <lineage>
        <taxon>Bacteria</taxon>
        <taxon>Bacillati</taxon>
        <taxon>Actinomycetota</taxon>
        <taxon>Actinomycetes</taxon>
        <taxon>Propionibacteriales</taxon>
        <taxon>Nocardioidaceae</taxon>
        <taxon>Nocardioides</taxon>
    </lineage>
</organism>
<gene>
    <name evidence="8" type="ORF">GCM10023226_00890</name>
</gene>
<keyword evidence="2 6" id="KW-0812">Transmembrane</keyword>
<accession>A0ABP8VQY7</accession>
<reference evidence="9" key="1">
    <citation type="journal article" date="2019" name="Int. J. Syst. Evol. Microbiol.">
        <title>The Global Catalogue of Microorganisms (GCM) 10K type strain sequencing project: providing services to taxonomists for standard genome sequencing and annotation.</title>
        <authorList>
            <consortium name="The Broad Institute Genomics Platform"/>
            <consortium name="The Broad Institute Genome Sequencing Center for Infectious Disease"/>
            <person name="Wu L."/>
            <person name="Ma J."/>
        </authorList>
    </citation>
    <scope>NUCLEOTIDE SEQUENCE [LARGE SCALE GENOMIC DNA]</scope>
    <source>
        <strain evidence="9">JCM 18127</strain>
    </source>
</reference>
<name>A0ABP8VQY7_9ACTN</name>
<keyword evidence="9" id="KW-1185">Reference proteome</keyword>
<keyword evidence="3 6" id="KW-1133">Transmembrane helix</keyword>
<proteinExistence type="predicted"/>
<feature type="region of interest" description="Disordered" evidence="5">
    <location>
        <begin position="1"/>
        <end position="51"/>
    </location>
</feature>
<keyword evidence="1" id="KW-1003">Cell membrane</keyword>
<evidence type="ECO:0000313" key="9">
    <source>
        <dbReference type="Proteomes" id="UP001500621"/>
    </source>
</evidence>
<sequence>MSQSTPTPSPADPTGTPAGSTAAATEPGSKAAPTPAPSSRRGAAEKDPLRGSRTGGIYAALIAFGLVLILLVIFIAQNTESVPVRFLGWEGSAPLAVSLLIAVAAGLLLAGAAASARIVQLRRRVKHERKHA</sequence>
<dbReference type="RefSeq" id="WP_345262068.1">
    <property type="nucleotide sequence ID" value="NZ_BAABIM010000001.1"/>
</dbReference>
<dbReference type="Pfam" id="PF06305">
    <property type="entry name" value="LapA_dom"/>
    <property type="match status" value="1"/>
</dbReference>
<feature type="compositionally biased region" description="Low complexity" evidence="5">
    <location>
        <begin position="12"/>
        <end position="28"/>
    </location>
</feature>
<protein>
    <submittedName>
        <fullName evidence="8">DUF1049 domain-containing protein</fullName>
    </submittedName>
</protein>
<evidence type="ECO:0000256" key="2">
    <source>
        <dbReference type="ARBA" id="ARBA00022692"/>
    </source>
</evidence>
<comment type="caution">
    <text evidence="8">The sequence shown here is derived from an EMBL/GenBank/DDBJ whole genome shotgun (WGS) entry which is preliminary data.</text>
</comment>
<evidence type="ECO:0000256" key="1">
    <source>
        <dbReference type="ARBA" id="ARBA00022475"/>
    </source>
</evidence>
<dbReference type="Proteomes" id="UP001500621">
    <property type="component" value="Unassembled WGS sequence"/>
</dbReference>
<feature type="transmembrane region" description="Helical" evidence="6">
    <location>
        <begin position="56"/>
        <end position="76"/>
    </location>
</feature>